<sequence length="551" mass="60445">MAETRVEASDNAIPDLKAQLVSGQGEHVEQIAAEVEVNEHQQTVFGAIKHRPWAFAWCIYAIWVLLLTSYDNQAGGIVVSIPQFRMDFGSAYAGDYVLPAKWQSAYSGAPVASAVIGSLSAGYIADYIGRKWTYFIAYLFVFVGITLETISTTNELFFAGKFIAGFPIGAFITISMTFIGETAPLALRGVLTAAAAIAFTLGPFIVSLIVNDTGTREDRWAYRAIFVSQYAVSGIGFLILPFMPESPWWLVGKGKTDRAIKSLNRLGYREAEAQGQIALIARTLEEIRQETEGVTFFECFRKSNLRRTIISVAPLSIQALCGVFFVASYTTYYIQLAGYTTKESFNLGIVQQVVSMLGNITSWFLIDRVGRRGLTFWGMCFLTAILMITGGLAVAGAPDGLAAAATGGVVRMGAIKGTIALLIIYNYVYNVTIGATAYSLLTEIATSRLRAKTASMALALQNSLFTMWAFVIPFLFNPDQADLGAKVAFIFGGLAVLCTIYLWFYQPEVSGRSYQELDEMFMKGVPAREFKTYKTDVQLRGEEVVQQELKG</sequence>
<feature type="domain" description="Major facilitator superfamily (MFS) profile" evidence="7">
    <location>
        <begin position="57"/>
        <end position="510"/>
    </location>
</feature>
<keyword evidence="9" id="KW-1185">Reference proteome</keyword>
<feature type="transmembrane region" description="Helical" evidence="6">
    <location>
        <begin position="373"/>
        <end position="397"/>
    </location>
</feature>
<comment type="similarity">
    <text evidence="2">Belongs to the major facilitator superfamily. Sugar transporter (TC 2.A.1.1) family.</text>
</comment>
<evidence type="ECO:0000256" key="2">
    <source>
        <dbReference type="ARBA" id="ARBA00010992"/>
    </source>
</evidence>
<comment type="caution">
    <text evidence="8">The sequence shown here is derived from an EMBL/GenBank/DDBJ whole genome shotgun (WGS) entry which is preliminary data.</text>
</comment>
<evidence type="ECO:0000259" key="7">
    <source>
        <dbReference type="PROSITE" id="PS50850"/>
    </source>
</evidence>
<dbReference type="Pfam" id="PF00083">
    <property type="entry name" value="Sugar_tr"/>
    <property type="match status" value="1"/>
</dbReference>
<evidence type="ECO:0000313" key="9">
    <source>
        <dbReference type="Proteomes" id="UP000233524"/>
    </source>
</evidence>
<dbReference type="VEuPathDB" id="FungiDB:jhhlp_007775"/>
<dbReference type="STRING" id="41688.A0A2N3N0L3"/>
<dbReference type="PROSITE" id="PS50850">
    <property type="entry name" value="MFS"/>
    <property type="match status" value="1"/>
</dbReference>
<dbReference type="InterPro" id="IPR050360">
    <property type="entry name" value="MFS_Sugar_Transporters"/>
</dbReference>
<dbReference type="InterPro" id="IPR020846">
    <property type="entry name" value="MFS_dom"/>
</dbReference>
<reference evidence="8 9" key="1">
    <citation type="journal article" date="2017" name="G3 (Bethesda)">
        <title>First Draft Genome Sequence of the Pathogenic Fungus Lomentospora prolificans (Formerly Scedosporium prolificans).</title>
        <authorList>
            <person name="Luo R."/>
            <person name="Zimin A."/>
            <person name="Workman R."/>
            <person name="Fan Y."/>
            <person name="Pertea G."/>
            <person name="Grossman N."/>
            <person name="Wear M.P."/>
            <person name="Jia B."/>
            <person name="Miller H."/>
            <person name="Casadevall A."/>
            <person name="Timp W."/>
            <person name="Zhang S.X."/>
            <person name="Salzberg S.L."/>
        </authorList>
    </citation>
    <scope>NUCLEOTIDE SEQUENCE [LARGE SCALE GENOMIC DNA]</scope>
    <source>
        <strain evidence="8 9">JHH-5317</strain>
    </source>
</reference>
<dbReference type="OrthoDB" id="6612291at2759"/>
<evidence type="ECO:0000256" key="5">
    <source>
        <dbReference type="ARBA" id="ARBA00023136"/>
    </source>
</evidence>
<evidence type="ECO:0000256" key="1">
    <source>
        <dbReference type="ARBA" id="ARBA00004141"/>
    </source>
</evidence>
<feature type="transmembrane region" description="Helical" evidence="6">
    <location>
        <begin position="417"/>
        <end position="441"/>
    </location>
</feature>
<proteinExistence type="inferred from homology"/>
<organism evidence="8 9">
    <name type="scientific">Lomentospora prolificans</name>
    <dbReference type="NCBI Taxonomy" id="41688"/>
    <lineage>
        <taxon>Eukaryota</taxon>
        <taxon>Fungi</taxon>
        <taxon>Dikarya</taxon>
        <taxon>Ascomycota</taxon>
        <taxon>Pezizomycotina</taxon>
        <taxon>Sordariomycetes</taxon>
        <taxon>Hypocreomycetidae</taxon>
        <taxon>Microascales</taxon>
        <taxon>Microascaceae</taxon>
        <taxon>Lomentospora</taxon>
    </lineage>
</organism>
<feature type="transmembrane region" description="Helical" evidence="6">
    <location>
        <begin position="222"/>
        <end position="243"/>
    </location>
</feature>
<dbReference type="GO" id="GO:0005351">
    <property type="term" value="F:carbohydrate:proton symporter activity"/>
    <property type="evidence" value="ECO:0007669"/>
    <property type="project" value="TreeGrafter"/>
</dbReference>
<dbReference type="PROSITE" id="PS00216">
    <property type="entry name" value="SUGAR_TRANSPORT_1"/>
    <property type="match status" value="1"/>
</dbReference>
<evidence type="ECO:0000313" key="8">
    <source>
        <dbReference type="EMBL" id="PKS05942.1"/>
    </source>
</evidence>
<dbReference type="InterPro" id="IPR036259">
    <property type="entry name" value="MFS_trans_sf"/>
</dbReference>
<evidence type="ECO:0000256" key="4">
    <source>
        <dbReference type="ARBA" id="ARBA00022989"/>
    </source>
</evidence>
<comment type="subcellular location">
    <subcellularLocation>
        <location evidence="1">Membrane</location>
        <topology evidence="1">Multi-pass membrane protein</topology>
    </subcellularLocation>
</comment>
<dbReference type="PANTHER" id="PTHR48022">
    <property type="entry name" value="PLASTIDIC GLUCOSE TRANSPORTER 4"/>
    <property type="match status" value="1"/>
</dbReference>
<dbReference type="PANTHER" id="PTHR48022:SF22">
    <property type="entry name" value="MAJOR FACILITATOR SUPERFAMILY (MFS) PROFILE DOMAIN-CONTAINING PROTEIN"/>
    <property type="match status" value="1"/>
</dbReference>
<accession>A0A2N3N0L3</accession>
<feature type="transmembrane region" description="Helical" evidence="6">
    <location>
        <begin position="453"/>
        <end position="475"/>
    </location>
</feature>
<gene>
    <name evidence="8" type="ORF">jhhlp_007775</name>
</gene>
<dbReference type="FunFam" id="1.20.1250.20:FF:000078">
    <property type="entry name" value="MFS maltose transporter, putative"/>
    <property type="match status" value="1"/>
</dbReference>
<feature type="transmembrane region" description="Helical" evidence="6">
    <location>
        <begin position="53"/>
        <end position="70"/>
    </location>
</feature>
<dbReference type="Gene3D" id="1.20.1250.20">
    <property type="entry name" value="MFS general substrate transporter like domains"/>
    <property type="match status" value="1"/>
</dbReference>
<dbReference type="PROSITE" id="PS00217">
    <property type="entry name" value="SUGAR_TRANSPORT_2"/>
    <property type="match status" value="1"/>
</dbReference>
<feature type="transmembrane region" description="Helical" evidence="6">
    <location>
        <begin position="156"/>
        <end position="178"/>
    </location>
</feature>
<keyword evidence="5 6" id="KW-0472">Membrane</keyword>
<feature type="transmembrane region" description="Helical" evidence="6">
    <location>
        <begin position="487"/>
        <end position="505"/>
    </location>
</feature>
<feature type="transmembrane region" description="Helical" evidence="6">
    <location>
        <begin position="190"/>
        <end position="210"/>
    </location>
</feature>
<keyword evidence="3 6" id="KW-0812">Transmembrane</keyword>
<evidence type="ECO:0000256" key="6">
    <source>
        <dbReference type="SAM" id="Phobius"/>
    </source>
</evidence>
<dbReference type="InParanoid" id="A0A2N3N0L3"/>
<protein>
    <recommendedName>
        <fullName evidence="7">Major facilitator superfamily (MFS) profile domain-containing protein</fullName>
    </recommendedName>
</protein>
<dbReference type="AlphaFoldDB" id="A0A2N3N0L3"/>
<keyword evidence="4 6" id="KW-1133">Transmembrane helix</keyword>
<dbReference type="InterPro" id="IPR005829">
    <property type="entry name" value="Sugar_transporter_CS"/>
</dbReference>
<feature type="transmembrane region" description="Helical" evidence="6">
    <location>
        <begin position="309"/>
        <end position="329"/>
    </location>
</feature>
<dbReference type="Proteomes" id="UP000233524">
    <property type="component" value="Unassembled WGS sequence"/>
</dbReference>
<dbReference type="GO" id="GO:0016020">
    <property type="term" value="C:membrane"/>
    <property type="evidence" value="ECO:0007669"/>
    <property type="project" value="UniProtKB-SubCell"/>
</dbReference>
<dbReference type="EMBL" id="NLAX01001139">
    <property type="protein sequence ID" value="PKS05942.1"/>
    <property type="molecule type" value="Genomic_DNA"/>
</dbReference>
<dbReference type="SUPFAM" id="SSF103473">
    <property type="entry name" value="MFS general substrate transporter"/>
    <property type="match status" value="1"/>
</dbReference>
<name>A0A2N3N0L3_9PEZI</name>
<dbReference type="InterPro" id="IPR005828">
    <property type="entry name" value="MFS_sugar_transport-like"/>
</dbReference>
<feature type="transmembrane region" description="Helical" evidence="6">
    <location>
        <begin position="349"/>
        <end position="366"/>
    </location>
</feature>
<feature type="transmembrane region" description="Helical" evidence="6">
    <location>
        <begin position="105"/>
        <end position="125"/>
    </location>
</feature>
<feature type="transmembrane region" description="Helical" evidence="6">
    <location>
        <begin position="132"/>
        <end position="150"/>
    </location>
</feature>
<evidence type="ECO:0000256" key="3">
    <source>
        <dbReference type="ARBA" id="ARBA00022692"/>
    </source>
</evidence>